<keyword evidence="3" id="KW-1185">Reference proteome</keyword>
<dbReference type="Gene3D" id="1.10.3210.10">
    <property type="entry name" value="Hypothetical protein af1432"/>
    <property type="match status" value="1"/>
</dbReference>
<dbReference type="Pfam" id="PF01966">
    <property type="entry name" value="HD"/>
    <property type="match status" value="1"/>
</dbReference>
<feature type="domain" description="HD" evidence="1">
    <location>
        <begin position="22"/>
        <end position="141"/>
    </location>
</feature>
<dbReference type="PANTHER" id="PTHR35795">
    <property type="entry name" value="SLR1885 PROTEIN"/>
    <property type="match status" value="1"/>
</dbReference>
<dbReference type="RefSeq" id="WP_380080457.1">
    <property type="nucleotide sequence ID" value="NZ_JBHSGO010000217.1"/>
</dbReference>
<dbReference type="Proteomes" id="UP001596020">
    <property type="component" value="Unassembled WGS sequence"/>
</dbReference>
<dbReference type="CDD" id="cd00077">
    <property type="entry name" value="HDc"/>
    <property type="match status" value="1"/>
</dbReference>
<dbReference type="NCBIfam" id="TIGR00277">
    <property type="entry name" value="HDIG"/>
    <property type="match status" value="1"/>
</dbReference>
<proteinExistence type="predicted"/>
<accession>A0ABV9KA82</accession>
<dbReference type="EMBL" id="JBHSGO010000217">
    <property type="protein sequence ID" value="MFC4666913.1"/>
    <property type="molecule type" value="Genomic_DNA"/>
</dbReference>
<protein>
    <submittedName>
        <fullName evidence="2">HD domain-containing protein</fullName>
    </submittedName>
</protein>
<gene>
    <name evidence="2" type="ORF">ACFO3G_09935</name>
</gene>
<comment type="caution">
    <text evidence="2">The sequence shown here is derived from an EMBL/GenBank/DDBJ whole genome shotgun (WGS) entry which is preliminary data.</text>
</comment>
<dbReference type="InterPro" id="IPR003607">
    <property type="entry name" value="HD/PDEase_dom"/>
</dbReference>
<dbReference type="InterPro" id="IPR051094">
    <property type="entry name" value="Diverse_Catalytic_Enzymes"/>
</dbReference>
<organism evidence="2 3">
    <name type="scientific">Falsiporphyromonas endometrii</name>
    <dbReference type="NCBI Taxonomy" id="1387297"/>
    <lineage>
        <taxon>Bacteria</taxon>
        <taxon>Pseudomonadati</taxon>
        <taxon>Bacteroidota</taxon>
        <taxon>Bacteroidia</taxon>
        <taxon>Bacteroidales</taxon>
        <taxon>Porphyromonadaceae</taxon>
        <taxon>Falsiporphyromonas</taxon>
    </lineage>
</organism>
<name>A0ABV9KA82_9PORP</name>
<reference evidence="3" key="1">
    <citation type="journal article" date="2019" name="Int. J. Syst. Evol. Microbiol.">
        <title>The Global Catalogue of Microorganisms (GCM) 10K type strain sequencing project: providing services to taxonomists for standard genome sequencing and annotation.</title>
        <authorList>
            <consortium name="The Broad Institute Genomics Platform"/>
            <consortium name="The Broad Institute Genome Sequencing Center for Infectious Disease"/>
            <person name="Wu L."/>
            <person name="Ma J."/>
        </authorList>
    </citation>
    <scope>NUCLEOTIDE SEQUENCE [LARGE SCALE GENOMIC DNA]</scope>
    <source>
        <strain evidence="3">CGMCC 4.7357</strain>
    </source>
</reference>
<dbReference type="InterPro" id="IPR006675">
    <property type="entry name" value="HDIG_dom"/>
</dbReference>
<dbReference type="PANTHER" id="PTHR35795:SF1">
    <property type="entry name" value="BIS(5'-NUCLEOSYL)-TETRAPHOSPHATASE, SYMMETRICAL"/>
    <property type="match status" value="1"/>
</dbReference>
<evidence type="ECO:0000313" key="3">
    <source>
        <dbReference type="Proteomes" id="UP001596020"/>
    </source>
</evidence>
<sequence length="180" mass="20783">MNPLNIINKYYKENSELHNILLKHSSDVAEFACKLARNYQADSLDIDLVYEASMLHDIGIFLTDAKGIQCFGKEPYILHGKLGAEILRKEGLMPHSLVAERHTGTGLYPEEIIERKLPLESNHIYYPVSNEEQIICYADKFFSKTKLNHMKSLDEVRKSMAKWGKESAERFEKLYIKFGL</sequence>
<dbReference type="SUPFAM" id="SSF109604">
    <property type="entry name" value="HD-domain/PDEase-like"/>
    <property type="match status" value="1"/>
</dbReference>
<evidence type="ECO:0000259" key="1">
    <source>
        <dbReference type="Pfam" id="PF01966"/>
    </source>
</evidence>
<dbReference type="InterPro" id="IPR006674">
    <property type="entry name" value="HD_domain"/>
</dbReference>
<evidence type="ECO:0000313" key="2">
    <source>
        <dbReference type="EMBL" id="MFC4666913.1"/>
    </source>
</evidence>